<dbReference type="PANTHER" id="PTHR45697">
    <property type="entry name" value="ADP-RIBOSYLATION FACTOR-LIKE PROTEIN 2-RELATED"/>
    <property type="match status" value="1"/>
</dbReference>
<dbReference type="InterPro" id="IPR045873">
    <property type="entry name" value="Arl2"/>
</dbReference>
<evidence type="ECO:0000256" key="3">
    <source>
        <dbReference type="ARBA" id="ARBA00022741"/>
    </source>
</evidence>
<evidence type="ECO:0000313" key="11">
    <source>
        <dbReference type="Proteomes" id="UP001177023"/>
    </source>
</evidence>
<keyword evidence="4 7" id="KW-0342">GTP-binding</keyword>
<dbReference type="SMART" id="SM00178">
    <property type="entry name" value="SAR"/>
    <property type="match status" value="1"/>
</dbReference>
<dbReference type="Pfam" id="PF00025">
    <property type="entry name" value="Arf"/>
    <property type="match status" value="1"/>
</dbReference>
<comment type="caution">
    <text evidence="10">The sequence shown here is derived from an EMBL/GenBank/DDBJ whole genome shotgun (WGS) entry which is preliminary data.</text>
</comment>
<proteinExistence type="inferred from homology"/>
<keyword evidence="11" id="KW-1185">Reference proteome</keyword>
<feature type="binding site" evidence="7">
    <location>
        <begin position="23"/>
        <end position="30"/>
    </location>
    <ligand>
        <name>GTP</name>
        <dbReference type="ChEBI" id="CHEBI:37565"/>
    </ligand>
</feature>
<dbReference type="NCBIfam" id="TIGR00231">
    <property type="entry name" value="small_GTP"/>
    <property type="match status" value="1"/>
</dbReference>
<reference evidence="10" key="1">
    <citation type="submission" date="2023-06" db="EMBL/GenBank/DDBJ databases">
        <authorList>
            <person name="Delattre M."/>
        </authorList>
    </citation>
    <scope>NUCLEOTIDE SEQUENCE</scope>
    <source>
        <strain evidence="10">AF72</strain>
    </source>
</reference>
<gene>
    <name evidence="10" type="ORF">MSPICULIGERA_LOCUS16106</name>
</gene>
<dbReference type="SMART" id="SM00175">
    <property type="entry name" value="RAB"/>
    <property type="match status" value="1"/>
</dbReference>
<dbReference type="GO" id="GO:0046872">
    <property type="term" value="F:metal ion binding"/>
    <property type="evidence" value="ECO:0007669"/>
    <property type="project" value="UniProtKB-KW"/>
</dbReference>
<dbReference type="InterPro" id="IPR005225">
    <property type="entry name" value="Small_GTP-bd"/>
</dbReference>
<evidence type="ECO:0000256" key="7">
    <source>
        <dbReference type="PIRSR" id="PIRSR606689-1"/>
    </source>
</evidence>
<keyword evidence="2" id="KW-0519">Myristate</keyword>
<evidence type="ECO:0000256" key="9">
    <source>
        <dbReference type="RuleBase" id="RU003925"/>
    </source>
</evidence>
<evidence type="ECO:0000313" key="10">
    <source>
        <dbReference type="EMBL" id="CAJ0577841.1"/>
    </source>
</evidence>
<dbReference type="InterPro" id="IPR027417">
    <property type="entry name" value="P-loop_NTPase"/>
</dbReference>
<accession>A0AA36CZI7</accession>
<dbReference type="AlphaFoldDB" id="A0AA36CZI7"/>
<feature type="binding site" evidence="8">
    <location>
        <position position="47"/>
    </location>
    <ligand>
        <name>Mg(2+)</name>
        <dbReference type="ChEBI" id="CHEBI:18420"/>
    </ligand>
</feature>
<dbReference type="GO" id="GO:0003924">
    <property type="term" value="F:GTPase activity"/>
    <property type="evidence" value="ECO:0007669"/>
    <property type="project" value="InterPro"/>
</dbReference>
<feature type="binding site" evidence="8">
    <location>
        <position position="30"/>
    </location>
    <ligand>
        <name>Mg(2+)</name>
        <dbReference type="ChEBI" id="CHEBI:18420"/>
    </ligand>
</feature>
<feature type="non-terminal residue" evidence="10">
    <location>
        <position position="1"/>
    </location>
</feature>
<comment type="similarity">
    <text evidence="1 9">Belongs to the small GTPase superfamily. Arf family.</text>
</comment>
<feature type="binding site" evidence="7">
    <location>
        <position position="69"/>
    </location>
    <ligand>
        <name>GTP</name>
        <dbReference type="ChEBI" id="CHEBI:37565"/>
    </ligand>
</feature>
<evidence type="ECO:0000256" key="5">
    <source>
        <dbReference type="ARBA" id="ARBA00023288"/>
    </source>
</evidence>
<keyword evidence="5" id="KW-0449">Lipoprotein</keyword>
<dbReference type="InterPro" id="IPR044612">
    <property type="entry name" value="ARL2/3"/>
</dbReference>
<evidence type="ECO:0000256" key="2">
    <source>
        <dbReference type="ARBA" id="ARBA00022707"/>
    </source>
</evidence>
<keyword evidence="8" id="KW-0460">Magnesium</keyword>
<dbReference type="SUPFAM" id="SSF52540">
    <property type="entry name" value="P-loop containing nucleoside triphosphate hydrolases"/>
    <property type="match status" value="1"/>
</dbReference>
<dbReference type="EMBL" id="CATQJA010002652">
    <property type="protein sequence ID" value="CAJ0577841.1"/>
    <property type="molecule type" value="Genomic_DNA"/>
</dbReference>
<dbReference type="InterPro" id="IPR006689">
    <property type="entry name" value="Small_GTPase_ARF/SAR"/>
</dbReference>
<dbReference type="FunFam" id="3.40.50.300:FF:000393">
    <property type="entry name" value="ADP-ribosylation factor-like 2, arl2"/>
    <property type="match status" value="1"/>
</dbReference>
<organism evidence="10 11">
    <name type="scientific">Mesorhabditis spiculigera</name>
    <dbReference type="NCBI Taxonomy" id="96644"/>
    <lineage>
        <taxon>Eukaryota</taxon>
        <taxon>Metazoa</taxon>
        <taxon>Ecdysozoa</taxon>
        <taxon>Nematoda</taxon>
        <taxon>Chromadorea</taxon>
        <taxon>Rhabditida</taxon>
        <taxon>Rhabditina</taxon>
        <taxon>Rhabditomorpha</taxon>
        <taxon>Rhabditoidea</taxon>
        <taxon>Rhabditidae</taxon>
        <taxon>Mesorhabditinae</taxon>
        <taxon>Mesorhabditis</taxon>
    </lineage>
</organism>
<evidence type="ECO:0000256" key="1">
    <source>
        <dbReference type="ARBA" id="ARBA00010290"/>
    </source>
</evidence>
<sequence length="183" mass="21145">MGLLTVIRKLRAREREMRILILGLDNAGKTTIMKKFLGKDTNEIAPTFGFNIETVKFKDCNLNLWDVGGQTSFRSYWKNYFEQTDALVWVVDSMDRERLEQCAQELWNLLREERLLGATLLVLANKQDRPSALKSEDIAKILNLDAIKTHHWRIYPCSAFTGENLLEGISWVCDDVSSRIFTD</sequence>
<dbReference type="Gene3D" id="3.40.50.300">
    <property type="entry name" value="P-loop containing nucleotide triphosphate hydrolases"/>
    <property type="match status" value="1"/>
</dbReference>
<keyword evidence="3 7" id="KW-0547">Nucleotide-binding</keyword>
<dbReference type="PRINTS" id="PR00328">
    <property type="entry name" value="SAR1GTPBP"/>
</dbReference>
<dbReference type="PROSITE" id="PS51417">
    <property type="entry name" value="ARF"/>
    <property type="match status" value="1"/>
</dbReference>
<dbReference type="GO" id="GO:0005525">
    <property type="term" value="F:GTP binding"/>
    <property type="evidence" value="ECO:0007669"/>
    <property type="project" value="UniProtKB-KW"/>
</dbReference>
<evidence type="ECO:0000256" key="8">
    <source>
        <dbReference type="PIRSR" id="PIRSR606689-2"/>
    </source>
</evidence>
<dbReference type="Proteomes" id="UP001177023">
    <property type="component" value="Unassembled WGS sequence"/>
</dbReference>
<protein>
    <recommendedName>
        <fullName evidence="6">ADP-ribosylation factor-like protein 2</fullName>
    </recommendedName>
</protein>
<evidence type="ECO:0000256" key="4">
    <source>
        <dbReference type="ARBA" id="ARBA00023134"/>
    </source>
</evidence>
<evidence type="ECO:0000256" key="6">
    <source>
        <dbReference type="ARBA" id="ARBA00026198"/>
    </source>
</evidence>
<keyword evidence="8" id="KW-0479">Metal-binding</keyword>
<dbReference type="SMART" id="SM00177">
    <property type="entry name" value="ARF"/>
    <property type="match status" value="1"/>
</dbReference>
<name>A0AA36CZI7_9BILA</name>
<feature type="binding site" evidence="7">
    <location>
        <begin position="125"/>
        <end position="128"/>
    </location>
    <ligand>
        <name>GTP</name>
        <dbReference type="ChEBI" id="CHEBI:37565"/>
    </ligand>
</feature>
<dbReference type="CDD" id="cd04154">
    <property type="entry name" value="Arl2"/>
    <property type="match status" value="1"/>
</dbReference>